<evidence type="ECO:0000313" key="3">
    <source>
        <dbReference type="Proteomes" id="UP000682111"/>
    </source>
</evidence>
<feature type="transmembrane region" description="Helical" evidence="1">
    <location>
        <begin position="106"/>
        <end position="131"/>
    </location>
</feature>
<dbReference type="NCBIfam" id="NF011667">
    <property type="entry name" value="PRK15086.1-3"/>
    <property type="match status" value="1"/>
</dbReference>
<keyword evidence="1" id="KW-1133">Transmembrane helix</keyword>
<dbReference type="PANTHER" id="PTHR40089">
    <property type="entry name" value="ETHANOLAMINE UTILIZATION PROTEIN EUTH"/>
    <property type="match status" value="1"/>
</dbReference>
<sequence length="364" mass="37906">MGINEIIVYLMVIFMVIGAIDKCLNGKLRLGEKFEEGINAMGSLTLGMVGIIVIAPVLAKVLSPIIVPIYGFLGADPAMFATSLLAIDMGGFQLAVEMAGTEEAGLFSGVILGSMMGATIVFSIPVSLGIIRKEDHKFLATGIMAGMIAIPVGCFIGGMVAGFSIGMILSNLVPIILVAVLLALGLWKIPEKMIKGFTVFGHGVVIVAILGLAIGIIHALTPLTLIPGTAPIEEGIAIVGSIAIVLAGAYVMVEVIVKLFNKPLMKLGKFLGMNEVSAAGMVATLANNIPMFAMMKDMDNRGKIINVAFSVCAAFVIGDHLGFAAGVAQDMIFSMIVGKLVGGVTAIIFATFIANSMYGKPEKN</sequence>
<keyword evidence="1" id="KW-0472">Membrane</keyword>
<dbReference type="GO" id="GO:0034228">
    <property type="term" value="F:ethanolamine transmembrane transporter activity"/>
    <property type="evidence" value="ECO:0007669"/>
    <property type="project" value="InterPro"/>
</dbReference>
<name>A0A920BW03_9BACI</name>
<dbReference type="AlphaFoldDB" id="A0A920BW03"/>
<dbReference type="PANTHER" id="PTHR40089:SF1">
    <property type="entry name" value="ETHANOLAMINE PERMEASE EUTH-RELATED"/>
    <property type="match status" value="1"/>
</dbReference>
<comment type="caution">
    <text evidence="2">The sequence shown here is derived from an EMBL/GenBank/DDBJ whole genome shotgun (WGS) entry which is preliminary data.</text>
</comment>
<dbReference type="EMBL" id="BORC01000009">
    <property type="protein sequence ID" value="GIN63952.1"/>
    <property type="molecule type" value="Genomic_DNA"/>
</dbReference>
<feature type="transmembrane region" description="Helical" evidence="1">
    <location>
        <begin position="199"/>
        <end position="220"/>
    </location>
</feature>
<reference evidence="2" key="1">
    <citation type="submission" date="2021-03" db="EMBL/GenBank/DDBJ databases">
        <title>Antimicrobial resistance genes in bacteria isolated from Japanese honey, and their potential for conferring macrolide and lincosamide resistance in the American foulbrood pathogen Paenibacillus larvae.</title>
        <authorList>
            <person name="Okamoto M."/>
            <person name="Kumagai M."/>
            <person name="Kanamori H."/>
            <person name="Takamatsu D."/>
        </authorList>
    </citation>
    <scope>NUCLEOTIDE SEQUENCE</scope>
    <source>
        <strain evidence="2">J27TS8</strain>
    </source>
</reference>
<dbReference type="Pfam" id="PF04346">
    <property type="entry name" value="EutH"/>
    <property type="match status" value="1"/>
</dbReference>
<evidence type="ECO:0000256" key="1">
    <source>
        <dbReference type="SAM" id="Phobius"/>
    </source>
</evidence>
<dbReference type="GO" id="GO:0005886">
    <property type="term" value="C:plasma membrane"/>
    <property type="evidence" value="ECO:0007669"/>
    <property type="project" value="TreeGrafter"/>
</dbReference>
<organism evidence="2 3">
    <name type="scientific">Robertmurraya siralis</name>
    <dbReference type="NCBI Taxonomy" id="77777"/>
    <lineage>
        <taxon>Bacteria</taxon>
        <taxon>Bacillati</taxon>
        <taxon>Bacillota</taxon>
        <taxon>Bacilli</taxon>
        <taxon>Bacillales</taxon>
        <taxon>Bacillaceae</taxon>
        <taxon>Robertmurraya</taxon>
    </lineage>
</organism>
<feature type="transmembrane region" description="Helical" evidence="1">
    <location>
        <begin position="235"/>
        <end position="257"/>
    </location>
</feature>
<gene>
    <name evidence="2" type="ORF">J27TS8_39450</name>
</gene>
<accession>A0A920BW03</accession>
<dbReference type="PIRSF" id="PIRSF019466">
    <property type="entry name" value="EutH"/>
    <property type="match status" value="1"/>
</dbReference>
<dbReference type="NCBIfam" id="NF011666">
    <property type="entry name" value="PRK15086.1-2"/>
    <property type="match status" value="1"/>
</dbReference>
<dbReference type="InterPro" id="IPR007441">
    <property type="entry name" value="EutH"/>
</dbReference>
<dbReference type="Proteomes" id="UP000682111">
    <property type="component" value="Unassembled WGS sequence"/>
</dbReference>
<dbReference type="RefSeq" id="WP_095312887.1">
    <property type="nucleotide sequence ID" value="NZ_BORC01000009.1"/>
</dbReference>
<proteinExistence type="predicted"/>
<feature type="transmembrane region" description="Helical" evidence="1">
    <location>
        <begin position="331"/>
        <end position="354"/>
    </location>
</feature>
<feature type="transmembrane region" description="Helical" evidence="1">
    <location>
        <begin position="44"/>
        <end position="70"/>
    </location>
</feature>
<evidence type="ECO:0000313" key="2">
    <source>
        <dbReference type="EMBL" id="GIN63952.1"/>
    </source>
</evidence>
<keyword evidence="3" id="KW-1185">Reference proteome</keyword>
<protein>
    <submittedName>
        <fullName evidence="2">Ethanolamine utilization protein EutH</fullName>
    </submittedName>
</protein>
<feature type="transmembrane region" description="Helical" evidence="1">
    <location>
        <begin position="138"/>
        <end position="161"/>
    </location>
</feature>
<keyword evidence="1" id="KW-0812">Transmembrane</keyword>
<feature type="transmembrane region" description="Helical" evidence="1">
    <location>
        <begin position="304"/>
        <end position="325"/>
    </location>
</feature>
<feature type="transmembrane region" description="Helical" evidence="1">
    <location>
        <begin position="167"/>
        <end position="187"/>
    </location>
</feature>
<feature type="transmembrane region" description="Helical" evidence="1">
    <location>
        <begin position="6"/>
        <end position="24"/>
    </location>
</feature>